<evidence type="ECO:0000259" key="2">
    <source>
        <dbReference type="Pfam" id="PF10551"/>
    </source>
</evidence>
<protein>
    <recommendedName>
        <fullName evidence="2">MULE transposase domain-containing protein</fullName>
    </recommendedName>
</protein>
<feature type="coiled-coil region" evidence="1">
    <location>
        <begin position="400"/>
        <end position="434"/>
    </location>
</feature>
<dbReference type="OrthoDB" id="6484970at2759"/>
<proteinExistence type="predicted"/>
<evidence type="ECO:0000313" key="4">
    <source>
        <dbReference type="Proteomes" id="UP000478052"/>
    </source>
</evidence>
<feature type="domain" description="MULE transposase" evidence="2">
    <location>
        <begin position="284"/>
        <end position="370"/>
    </location>
</feature>
<gene>
    <name evidence="3" type="ORF">FWK35_00032336</name>
</gene>
<comment type="caution">
    <text evidence="3">The sequence shown here is derived from an EMBL/GenBank/DDBJ whole genome shotgun (WGS) entry which is preliminary data.</text>
</comment>
<evidence type="ECO:0000313" key="3">
    <source>
        <dbReference type="EMBL" id="KAF0725292.1"/>
    </source>
</evidence>
<dbReference type="Pfam" id="PF10551">
    <property type="entry name" value="MULE"/>
    <property type="match status" value="2"/>
</dbReference>
<dbReference type="EMBL" id="VUJU01008825">
    <property type="protein sequence ID" value="KAF0725292.1"/>
    <property type="molecule type" value="Genomic_DNA"/>
</dbReference>
<sequence>LLRAQKNDEYLKRDNPLNTIIKINPFHEHNCASADELKVYLLTQKLQTLPNYIVKLANGALNPRPWTVYRLWHKYLTDNYFTIKDLFDRLEEKIPEYLKQCVIVKINKATPWVVLTVTSLNQRAQKLQSSSEIIFLDSSSSCDVSMASVTVILTAIKGGAVPIGILVHRQQTSLSYEERFKMLNDFFPNCFGGLEHPKIIMTDDSIAEKNAIKEVWPLTTQLLCLFHLIQAEWRWLMSTGSVIVKINKATPWVVLIVTSLNQRAQKLQSSSEIIFLDSSSSCDVSMASVTVILTATKGGAVPIGILVHRQQTSLSYEKGFKMLNEFFPNCFGGLEYPKIIMTDDSIAEKNDIKEVWPLTTQLLCLFHFMQAEWRWLMSTGSNVLPTQRQNLMKLFKQVVYSKTDEEFQDSMNNINQLENNQKFKDRLHENLKRSNQWSMLYRNSNSLITRNNQTNNYSEASIRILKEIVLERTKAYNI</sequence>
<reference evidence="3 4" key="1">
    <citation type="submission" date="2019-08" db="EMBL/GenBank/DDBJ databases">
        <title>Whole genome of Aphis craccivora.</title>
        <authorList>
            <person name="Voronova N.V."/>
            <person name="Shulinski R.S."/>
            <person name="Bandarenka Y.V."/>
            <person name="Zhorov D.G."/>
            <person name="Warner D."/>
        </authorList>
    </citation>
    <scope>NUCLEOTIDE SEQUENCE [LARGE SCALE GENOMIC DNA]</scope>
    <source>
        <strain evidence="3">180601</strain>
        <tissue evidence="3">Whole Body</tissue>
    </source>
</reference>
<dbReference type="InterPro" id="IPR018289">
    <property type="entry name" value="MULE_transposase_dom"/>
</dbReference>
<feature type="domain" description="MULE transposase" evidence="2">
    <location>
        <begin position="145"/>
        <end position="230"/>
    </location>
</feature>
<dbReference type="PANTHER" id="PTHR35385:SF2">
    <property type="entry name" value="PROTEIN B, PUTATIVE-RELATED"/>
    <property type="match status" value="1"/>
</dbReference>
<keyword evidence="4" id="KW-1185">Reference proteome</keyword>
<keyword evidence="1" id="KW-0175">Coiled coil</keyword>
<accession>A0A6G0WDJ9</accession>
<feature type="non-terminal residue" evidence="3">
    <location>
        <position position="1"/>
    </location>
</feature>
<dbReference type="Proteomes" id="UP000478052">
    <property type="component" value="Unassembled WGS sequence"/>
</dbReference>
<dbReference type="PANTHER" id="PTHR35385">
    <property type="entry name" value="PROTEIN B, PUTATIVE-RELATED-RELATED"/>
    <property type="match status" value="1"/>
</dbReference>
<evidence type="ECO:0000256" key="1">
    <source>
        <dbReference type="SAM" id="Coils"/>
    </source>
</evidence>
<dbReference type="AlphaFoldDB" id="A0A6G0WDJ9"/>
<organism evidence="3 4">
    <name type="scientific">Aphis craccivora</name>
    <name type="common">Cowpea aphid</name>
    <dbReference type="NCBI Taxonomy" id="307492"/>
    <lineage>
        <taxon>Eukaryota</taxon>
        <taxon>Metazoa</taxon>
        <taxon>Ecdysozoa</taxon>
        <taxon>Arthropoda</taxon>
        <taxon>Hexapoda</taxon>
        <taxon>Insecta</taxon>
        <taxon>Pterygota</taxon>
        <taxon>Neoptera</taxon>
        <taxon>Paraneoptera</taxon>
        <taxon>Hemiptera</taxon>
        <taxon>Sternorrhyncha</taxon>
        <taxon>Aphidomorpha</taxon>
        <taxon>Aphidoidea</taxon>
        <taxon>Aphididae</taxon>
        <taxon>Aphidini</taxon>
        <taxon>Aphis</taxon>
        <taxon>Aphis</taxon>
    </lineage>
</organism>
<name>A0A6G0WDJ9_APHCR</name>